<dbReference type="InterPro" id="IPR046335">
    <property type="entry name" value="LacI/GalR-like_sensor"/>
</dbReference>
<dbReference type="CDD" id="cd01392">
    <property type="entry name" value="HTH_LacI"/>
    <property type="match status" value="1"/>
</dbReference>
<keyword evidence="6" id="KW-1185">Reference proteome</keyword>
<feature type="domain" description="HTH lacI-type" evidence="4">
    <location>
        <begin position="19"/>
        <end position="73"/>
    </location>
</feature>
<evidence type="ECO:0000256" key="2">
    <source>
        <dbReference type="ARBA" id="ARBA00023125"/>
    </source>
</evidence>
<dbReference type="InterPro" id="IPR010982">
    <property type="entry name" value="Lambda_DNA-bd_dom_sf"/>
</dbReference>
<dbReference type="Proteomes" id="UP000291259">
    <property type="component" value="Chromosome"/>
</dbReference>
<dbReference type="RefSeq" id="WP_129189552.1">
    <property type="nucleotide sequence ID" value="NZ_CP035491.1"/>
</dbReference>
<dbReference type="GO" id="GO:0003700">
    <property type="term" value="F:DNA-binding transcription factor activity"/>
    <property type="evidence" value="ECO:0007669"/>
    <property type="project" value="TreeGrafter"/>
</dbReference>
<keyword evidence="1" id="KW-0805">Transcription regulation</keyword>
<dbReference type="PANTHER" id="PTHR30146:SF109">
    <property type="entry name" value="HTH-TYPE TRANSCRIPTIONAL REGULATOR GALS"/>
    <property type="match status" value="1"/>
</dbReference>
<dbReference type="Pfam" id="PF13377">
    <property type="entry name" value="Peripla_BP_3"/>
    <property type="match status" value="1"/>
</dbReference>
<keyword evidence="3" id="KW-0804">Transcription</keyword>
<protein>
    <submittedName>
        <fullName evidence="5">LacI family transcriptional regulator</fullName>
    </submittedName>
</protein>
<reference evidence="5 6" key="1">
    <citation type="submission" date="2019-01" db="EMBL/GenBank/DDBJ databases">
        <title>Genome sequencing of strain FW100M-8.</title>
        <authorList>
            <person name="Heo J."/>
            <person name="Kim S.-J."/>
            <person name="Kim J.-S."/>
            <person name="Hong S.-B."/>
            <person name="Kwon S.-W."/>
        </authorList>
    </citation>
    <scope>NUCLEOTIDE SEQUENCE [LARGE SCALE GENOMIC DNA]</scope>
    <source>
        <strain evidence="5 6">FW100M-8</strain>
    </source>
</reference>
<keyword evidence="2" id="KW-0238">DNA-binding</keyword>
<dbReference type="SUPFAM" id="SSF47413">
    <property type="entry name" value="lambda repressor-like DNA-binding domains"/>
    <property type="match status" value="1"/>
</dbReference>
<dbReference type="InterPro" id="IPR028082">
    <property type="entry name" value="Peripla_BP_I"/>
</dbReference>
<dbReference type="CDD" id="cd06267">
    <property type="entry name" value="PBP1_LacI_sugar_binding-like"/>
    <property type="match status" value="1"/>
</dbReference>
<evidence type="ECO:0000256" key="1">
    <source>
        <dbReference type="ARBA" id="ARBA00023015"/>
    </source>
</evidence>
<proteinExistence type="predicted"/>
<dbReference type="SMART" id="SM00354">
    <property type="entry name" value="HTH_LACI"/>
    <property type="match status" value="1"/>
</dbReference>
<dbReference type="SUPFAM" id="SSF53822">
    <property type="entry name" value="Periplasmic binding protein-like I"/>
    <property type="match status" value="1"/>
</dbReference>
<dbReference type="PANTHER" id="PTHR30146">
    <property type="entry name" value="LACI-RELATED TRANSCRIPTIONAL REPRESSOR"/>
    <property type="match status" value="1"/>
</dbReference>
<dbReference type="Gene3D" id="1.10.260.40">
    <property type="entry name" value="lambda repressor-like DNA-binding domains"/>
    <property type="match status" value="1"/>
</dbReference>
<dbReference type="PROSITE" id="PS50932">
    <property type="entry name" value="HTH_LACI_2"/>
    <property type="match status" value="1"/>
</dbReference>
<dbReference type="KEGG" id="agf:ET445_05385"/>
<dbReference type="EMBL" id="CP035491">
    <property type="protein sequence ID" value="QAY72859.1"/>
    <property type="molecule type" value="Genomic_DNA"/>
</dbReference>
<name>A0A4P6FER6_9MICO</name>
<sequence>MNTTPNGPDDPQNAARARPTLVDVAAEAGVALKTASRVLNREPNVTPEKIARVHAAMAKLGYRRNDAARALRSGITASVGLLVDDISDPFSARLARAVESAAADRQSLLMVASTNYDPERHRELLGMFISRRLDGFVIVPTPTRDEGLEHDATGIPMVFVDRPPVGFDADVVLADNRGGAATAVRHLVELGHRRIACLSHPADNYTAAERTEGFRAGLDEAGIAFDPALAYDGEPDPRAFTAAYRAMKRLDDPPTAVFTTNNRTSIALLTGLGGRLEGDALVGFDDFELAEAMHPSISVIAQHPTAIGETAAALLFERIDGRGGPTEHRVVPSRLIVRGSSTPPMR</sequence>
<dbReference type="OrthoDB" id="3595338at2"/>
<evidence type="ECO:0000256" key="3">
    <source>
        <dbReference type="ARBA" id="ARBA00023163"/>
    </source>
</evidence>
<dbReference type="GO" id="GO:0000976">
    <property type="term" value="F:transcription cis-regulatory region binding"/>
    <property type="evidence" value="ECO:0007669"/>
    <property type="project" value="TreeGrafter"/>
</dbReference>
<dbReference type="Gene3D" id="3.40.50.2300">
    <property type="match status" value="2"/>
</dbReference>
<dbReference type="Pfam" id="PF00356">
    <property type="entry name" value="LacI"/>
    <property type="match status" value="1"/>
</dbReference>
<dbReference type="InterPro" id="IPR000843">
    <property type="entry name" value="HTH_LacI"/>
</dbReference>
<accession>A0A4P6FER6</accession>
<organism evidence="5 6">
    <name type="scientific">Agromyces protaetiae</name>
    <dbReference type="NCBI Taxonomy" id="2509455"/>
    <lineage>
        <taxon>Bacteria</taxon>
        <taxon>Bacillati</taxon>
        <taxon>Actinomycetota</taxon>
        <taxon>Actinomycetes</taxon>
        <taxon>Micrococcales</taxon>
        <taxon>Microbacteriaceae</taxon>
        <taxon>Agromyces</taxon>
    </lineage>
</organism>
<evidence type="ECO:0000313" key="5">
    <source>
        <dbReference type="EMBL" id="QAY72859.1"/>
    </source>
</evidence>
<evidence type="ECO:0000313" key="6">
    <source>
        <dbReference type="Proteomes" id="UP000291259"/>
    </source>
</evidence>
<evidence type="ECO:0000259" key="4">
    <source>
        <dbReference type="PROSITE" id="PS50932"/>
    </source>
</evidence>
<dbReference type="AlphaFoldDB" id="A0A4P6FER6"/>
<gene>
    <name evidence="5" type="ORF">ET445_05385</name>
</gene>